<dbReference type="UniPathway" id="UPA00077">
    <property type="reaction ID" value="UER00155"/>
</dbReference>
<keyword evidence="7" id="KW-0067">ATP-binding</keyword>
<proteinExistence type="predicted"/>
<dbReference type="KEGG" id="nah:F5544_02265"/>
<dbReference type="AlphaFoldDB" id="A0A6G9Y5M1"/>
<feature type="compositionally biased region" description="Polar residues" evidence="9">
    <location>
        <begin position="7"/>
        <end position="16"/>
    </location>
</feature>
<protein>
    <recommendedName>
        <fullName evidence="3">2-amino-4-hydroxy-6-hydroxymethyldihydropteridine diphosphokinase</fullName>
        <ecNumber evidence="3">2.7.6.3</ecNumber>
    </recommendedName>
</protein>
<keyword evidence="5" id="KW-0547">Nucleotide-binding</keyword>
<dbReference type="PROSITE" id="PS00794">
    <property type="entry name" value="HPPK"/>
    <property type="match status" value="1"/>
</dbReference>
<keyword evidence="8" id="KW-0289">Folate biosynthesis</keyword>
<dbReference type="GO" id="GO:0046654">
    <property type="term" value="P:tetrahydrofolate biosynthetic process"/>
    <property type="evidence" value="ECO:0007669"/>
    <property type="project" value="UniProtKB-UniPathway"/>
</dbReference>
<feature type="region of interest" description="Disordered" evidence="9">
    <location>
        <begin position="1"/>
        <end position="24"/>
    </location>
</feature>
<dbReference type="InterPro" id="IPR000550">
    <property type="entry name" value="Hppk"/>
</dbReference>
<dbReference type="GO" id="GO:0016301">
    <property type="term" value="F:kinase activity"/>
    <property type="evidence" value="ECO:0007669"/>
    <property type="project" value="UniProtKB-KW"/>
</dbReference>
<sequence>MRRSRTRSTMFASSPPGSVGRRNDSGVGVTRAVLSIGSNLGDRLAHLRGVVTGFGARVVAVSPVYSTAPWGGVEQDDYLNAVVLVDDPAADCFDWLRRGQELERAAHRVREVRWGARTLDVDVVWCGDGAAAVESADPELTLPHPQAHNRAFVLIPWLDVEPDAVLPVGGRVRPVREWLADLDPAERAGVRPTELSLTATSPVGQKDSAS</sequence>
<dbReference type="GO" id="GO:0046656">
    <property type="term" value="P:folic acid biosynthetic process"/>
    <property type="evidence" value="ECO:0007669"/>
    <property type="project" value="UniProtKB-KW"/>
</dbReference>
<feature type="compositionally biased region" description="Polar residues" evidence="9">
    <location>
        <begin position="195"/>
        <end position="210"/>
    </location>
</feature>
<evidence type="ECO:0000256" key="7">
    <source>
        <dbReference type="ARBA" id="ARBA00022840"/>
    </source>
</evidence>
<feature type="region of interest" description="Disordered" evidence="9">
    <location>
        <begin position="190"/>
        <end position="210"/>
    </location>
</feature>
<comment type="catalytic activity">
    <reaction evidence="1">
        <text>6-hydroxymethyl-7,8-dihydropterin + ATP = (7,8-dihydropterin-6-yl)methyl diphosphate + AMP + H(+)</text>
        <dbReference type="Rhea" id="RHEA:11412"/>
        <dbReference type="ChEBI" id="CHEBI:15378"/>
        <dbReference type="ChEBI" id="CHEBI:30616"/>
        <dbReference type="ChEBI" id="CHEBI:44841"/>
        <dbReference type="ChEBI" id="CHEBI:72950"/>
        <dbReference type="ChEBI" id="CHEBI:456215"/>
        <dbReference type="EC" id="2.7.6.3"/>
    </reaction>
</comment>
<dbReference type="Gene3D" id="3.30.70.560">
    <property type="entry name" value="7,8-Dihydro-6-hydroxymethylpterin-pyrophosphokinase HPPK"/>
    <property type="match status" value="1"/>
</dbReference>
<evidence type="ECO:0000259" key="10">
    <source>
        <dbReference type="PROSITE" id="PS00794"/>
    </source>
</evidence>
<evidence type="ECO:0000256" key="9">
    <source>
        <dbReference type="SAM" id="MobiDB-lite"/>
    </source>
</evidence>
<accession>A0A6G9Y5M1</accession>
<feature type="domain" description="7,8-dihydro-6-hydroxymethylpterin-pyrophosphokinase" evidence="10">
    <location>
        <begin position="113"/>
        <end position="124"/>
    </location>
</feature>
<dbReference type="EMBL" id="CP046172">
    <property type="protein sequence ID" value="QIS08373.1"/>
    <property type="molecule type" value="Genomic_DNA"/>
</dbReference>
<dbReference type="NCBIfam" id="TIGR01498">
    <property type="entry name" value="folK"/>
    <property type="match status" value="1"/>
</dbReference>
<gene>
    <name evidence="11" type="primary">folK</name>
    <name evidence="11" type="ORF">F5544_02265</name>
</gene>
<evidence type="ECO:0000313" key="12">
    <source>
        <dbReference type="Proteomes" id="UP000503540"/>
    </source>
</evidence>
<organism evidence="11 12">
    <name type="scientific">Nocardia arthritidis</name>
    <dbReference type="NCBI Taxonomy" id="228602"/>
    <lineage>
        <taxon>Bacteria</taxon>
        <taxon>Bacillati</taxon>
        <taxon>Actinomycetota</taxon>
        <taxon>Actinomycetes</taxon>
        <taxon>Mycobacteriales</taxon>
        <taxon>Nocardiaceae</taxon>
        <taxon>Nocardia</taxon>
    </lineage>
</organism>
<dbReference type="GO" id="GO:0005524">
    <property type="term" value="F:ATP binding"/>
    <property type="evidence" value="ECO:0007669"/>
    <property type="project" value="UniProtKB-KW"/>
</dbReference>
<evidence type="ECO:0000313" key="11">
    <source>
        <dbReference type="EMBL" id="QIS08373.1"/>
    </source>
</evidence>
<keyword evidence="12" id="KW-1185">Reference proteome</keyword>
<dbReference type="PANTHER" id="PTHR43071">
    <property type="entry name" value="2-AMINO-4-HYDROXY-6-HYDROXYMETHYLDIHYDROPTERIDINE PYROPHOSPHOKINASE"/>
    <property type="match status" value="1"/>
</dbReference>
<dbReference type="Pfam" id="PF01288">
    <property type="entry name" value="HPPK"/>
    <property type="match status" value="1"/>
</dbReference>
<keyword evidence="4 11" id="KW-0808">Transferase</keyword>
<evidence type="ECO:0000256" key="6">
    <source>
        <dbReference type="ARBA" id="ARBA00022777"/>
    </source>
</evidence>
<reference evidence="11 12" key="1">
    <citation type="journal article" date="2019" name="ACS Chem. Biol.">
        <title>Identification and Mobilization of a Cryptic Antibiotic Biosynthesis Gene Locus from a Human-Pathogenic Nocardia Isolate.</title>
        <authorList>
            <person name="Herisse M."/>
            <person name="Ishida K."/>
            <person name="Porter J.L."/>
            <person name="Howden B."/>
            <person name="Hertweck C."/>
            <person name="Stinear T.P."/>
            <person name="Pidot S.J."/>
        </authorList>
    </citation>
    <scope>NUCLEOTIDE SEQUENCE [LARGE SCALE GENOMIC DNA]</scope>
    <source>
        <strain evidence="11 12">AUSMDU00012717</strain>
    </source>
</reference>
<dbReference type="InterPro" id="IPR035907">
    <property type="entry name" value="Hppk_sf"/>
</dbReference>
<dbReference type="CDD" id="cd00483">
    <property type="entry name" value="HPPK"/>
    <property type="match status" value="1"/>
</dbReference>
<evidence type="ECO:0000256" key="1">
    <source>
        <dbReference type="ARBA" id="ARBA00000198"/>
    </source>
</evidence>
<dbReference type="SUPFAM" id="SSF55083">
    <property type="entry name" value="6-hydroxymethyl-7,8-dihydropterin pyrophosphokinase, HPPK"/>
    <property type="match status" value="1"/>
</dbReference>
<comment type="pathway">
    <text evidence="2">Cofactor biosynthesis; tetrahydrofolate biosynthesis; 2-amino-4-hydroxy-6-hydroxymethyl-7,8-dihydropteridine diphosphate from 7,8-dihydroneopterin triphosphate: step 4/4.</text>
</comment>
<evidence type="ECO:0000256" key="3">
    <source>
        <dbReference type="ARBA" id="ARBA00013253"/>
    </source>
</evidence>
<dbReference type="EC" id="2.7.6.3" evidence="3"/>
<evidence type="ECO:0000256" key="8">
    <source>
        <dbReference type="ARBA" id="ARBA00022909"/>
    </source>
</evidence>
<keyword evidence="6 11" id="KW-0418">Kinase</keyword>
<dbReference type="GO" id="GO:0003848">
    <property type="term" value="F:2-amino-4-hydroxy-6-hydroxymethyldihydropteridine diphosphokinase activity"/>
    <property type="evidence" value="ECO:0007669"/>
    <property type="project" value="UniProtKB-EC"/>
</dbReference>
<evidence type="ECO:0000256" key="2">
    <source>
        <dbReference type="ARBA" id="ARBA00005051"/>
    </source>
</evidence>
<evidence type="ECO:0000256" key="4">
    <source>
        <dbReference type="ARBA" id="ARBA00022679"/>
    </source>
</evidence>
<evidence type="ECO:0000256" key="5">
    <source>
        <dbReference type="ARBA" id="ARBA00022741"/>
    </source>
</evidence>
<dbReference type="PANTHER" id="PTHR43071:SF1">
    <property type="entry name" value="2-AMINO-4-HYDROXY-6-HYDROXYMETHYLDIHYDROPTERIDINE PYROPHOSPHOKINASE"/>
    <property type="match status" value="1"/>
</dbReference>
<name>A0A6G9Y5M1_9NOCA</name>
<dbReference type="Proteomes" id="UP000503540">
    <property type="component" value="Chromosome"/>
</dbReference>